<dbReference type="InterPro" id="IPR006976">
    <property type="entry name" value="VanZ-like"/>
</dbReference>
<dbReference type="Pfam" id="PF04892">
    <property type="entry name" value="VanZ"/>
    <property type="match status" value="1"/>
</dbReference>
<dbReference type="AlphaFoldDB" id="A0A9W6GAK1"/>
<feature type="transmembrane region" description="Helical" evidence="1">
    <location>
        <begin position="104"/>
        <end position="121"/>
    </location>
</feature>
<feature type="transmembrane region" description="Helical" evidence="1">
    <location>
        <begin position="37"/>
        <end position="55"/>
    </location>
</feature>
<gene>
    <name evidence="3" type="ORF">GALLR39Z86_31040</name>
</gene>
<protein>
    <recommendedName>
        <fullName evidence="2">VanZ-like domain-containing protein</fullName>
    </recommendedName>
</protein>
<feature type="transmembrane region" description="Helical" evidence="1">
    <location>
        <begin position="12"/>
        <end position="32"/>
    </location>
</feature>
<name>A0A9W6GAK1_9ACTN</name>
<dbReference type="RefSeq" id="WP_270113583.1">
    <property type="nucleotide sequence ID" value="NZ_BAAAOL010000017.1"/>
</dbReference>
<keyword evidence="1" id="KW-0812">Transmembrane</keyword>
<accession>A0A9W6GAK1</accession>
<evidence type="ECO:0000313" key="3">
    <source>
        <dbReference type="EMBL" id="GLI43254.1"/>
    </source>
</evidence>
<evidence type="ECO:0000313" key="4">
    <source>
        <dbReference type="Proteomes" id="UP001144313"/>
    </source>
</evidence>
<dbReference type="EMBL" id="BSDT01000001">
    <property type="protein sequence ID" value="GLI43254.1"/>
    <property type="molecule type" value="Genomic_DNA"/>
</dbReference>
<dbReference type="PANTHER" id="PTHR28008">
    <property type="entry name" value="DOMAIN PROTEIN, PUTATIVE (AFU_ORTHOLOGUE AFUA_3G10980)-RELATED"/>
    <property type="match status" value="1"/>
</dbReference>
<sequence>MIATLIAEHPWLSPVLLVIVIVLGYLVGPWLLARQAIAWALAMASVLVVAVAAVVPEDRELYARCEVAWSLPTPDRVEPFANLVLFIPIAFLIAVAAKRPLLGLLAGAVFSALIEAVQALLPAIGRSCDTGDFTANALGALGGAALAWAVIRRSARGADDRPKAETA</sequence>
<comment type="caution">
    <text evidence="3">The sequence shown here is derived from an EMBL/GenBank/DDBJ whole genome shotgun (WGS) entry which is preliminary data.</text>
</comment>
<evidence type="ECO:0000256" key="1">
    <source>
        <dbReference type="SAM" id="Phobius"/>
    </source>
</evidence>
<reference evidence="3" key="1">
    <citation type="submission" date="2022-12" db="EMBL/GenBank/DDBJ databases">
        <title>Reference genome sequencing for broad-spectrum identification of bacterial and archaeal isolates by mass spectrometry.</title>
        <authorList>
            <person name="Sekiguchi Y."/>
            <person name="Tourlousse D.M."/>
        </authorList>
    </citation>
    <scope>NUCLEOTIDE SEQUENCE</scope>
    <source>
        <strain evidence="3">LLR39Z86</strain>
    </source>
</reference>
<keyword evidence="1" id="KW-1133">Transmembrane helix</keyword>
<evidence type="ECO:0000259" key="2">
    <source>
        <dbReference type="Pfam" id="PF04892"/>
    </source>
</evidence>
<keyword evidence="1" id="KW-0472">Membrane</keyword>
<dbReference type="Proteomes" id="UP001144313">
    <property type="component" value="Unassembled WGS sequence"/>
</dbReference>
<feature type="transmembrane region" description="Helical" evidence="1">
    <location>
        <begin position="79"/>
        <end position="97"/>
    </location>
</feature>
<keyword evidence="4" id="KW-1185">Reference proteome</keyword>
<proteinExistence type="predicted"/>
<organism evidence="3 4">
    <name type="scientific">Glycomyces algeriensis</name>
    <dbReference type="NCBI Taxonomy" id="256037"/>
    <lineage>
        <taxon>Bacteria</taxon>
        <taxon>Bacillati</taxon>
        <taxon>Actinomycetota</taxon>
        <taxon>Actinomycetes</taxon>
        <taxon>Glycomycetales</taxon>
        <taxon>Glycomycetaceae</taxon>
        <taxon>Glycomyces</taxon>
    </lineage>
</organism>
<dbReference type="PANTHER" id="PTHR28008:SF1">
    <property type="entry name" value="DOMAIN PROTEIN, PUTATIVE (AFU_ORTHOLOGUE AFUA_3G10980)-RELATED"/>
    <property type="match status" value="1"/>
</dbReference>
<feature type="transmembrane region" description="Helical" evidence="1">
    <location>
        <begin position="133"/>
        <end position="151"/>
    </location>
</feature>
<feature type="domain" description="VanZ-like" evidence="2">
    <location>
        <begin position="70"/>
        <end position="149"/>
    </location>
</feature>